<accession>A0A2X0ZAF1</accession>
<proteinExistence type="predicted"/>
<gene>
    <name evidence="2" type="ORF">NCTC7582_01900</name>
</gene>
<keyword evidence="1" id="KW-1133">Transmembrane helix</keyword>
<keyword evidence="1" id="KW-0812">Transmembrane</keyword>
<organism evidence="2 3">
    <name type="scientific">Lysinibacillus capsici</name>
    <dbReference type="NCBI Taxonomy" id="2115968"/>
    <lineage>
        <taxon>Bacteria</taxon>
        <taxon>Bacillati</taxon>
        <taxon>Bacillota</taxon>
        <taxon>Bacilli</taxon>
        <taxon>Bacillales</taxon>
        <taxon>Bacillaceae</taxon>
        <taxon>Lysinibacillus</taxon>
    </lineage>
</organism>
<sequence>MLFSFISLIVIILVALFVIKSFSLYKKRAEKKKFLQERLKNLLLTNISQLK</sequence>
<dbReference type="Proteomes" id="UP000251431">
    <property type="component" value="Unassembled WGS sequence"/>
</dbReference>
<dbReference type="AlphaFoldDB" id="A0A2X0ZAF1"/>
<dbReference type="EMBL" id="UAQE01000001">
    <property type="protein sequence ID" value="SPT98742.1"/>
    <property type="molecule type" value="Genomic_DNA"/>
</dbReference>
<keyword evidence="1" id="KW-0472">Membrane</keyword>
<name>A0A2X0ZAF1_9BACI</name>
<evidence type="ECO:0000256" key="1">
    <source>
        <dbReference type="SAM" id="Phobius"/>
    </source>
</evidence>
<feature type="transmembrane region" description="Helical" evidence="1">
    <location>
        <begin position="6"/>
        <end position="25"/>
    </location>
</feature>
<evidence type="ECO:0000313" key="3">
    <source>
        <dbReference type="Proteomes" id="UP000251431"/>
    </source>
</evidence>
<reference evidence="2 3" key="1">
    <citation type="submission" date="2018-06" db="EMBL/GenBank/DDBJ databases">
        <authorList>
            <consortium name="Pathogen Informatics"/>
            <person name="Doyle S."/>
        </authorList>
    </citation>
    <scope>NUCLEOTIDE SEQUENCE [LARGE SCALE GENOMIC DNA]</scope>
    <source>
        <strain evidence="2 3">NCTC7582</strain>
    </source>
</reference>
<evidence type="ECO:0000313" key="2">
    <source>
        <dbReference type="EMBL" id="SPT98742.1"/>
    </source>
</evidence>
<protein>
    <submittedName>
        <fullName evidence="2">Uncharacterized protein</fullName>
    </submittedName>
</protein>